<keyword evidence="2" id="KW-1185">Reference proteome</keyword>
<evidence type="ECO:0000313" key="2">
    <source>
        <dbReference type="Proteomes" id="UP001333110"/>
    </source>
</evidence>
<dbReference type="EMBL" id="JAUNZN010000002">
    <property type="protein sequence ID" value="KAK4827466.1"/>
    <property type="molecule type" value="Genomic_DNA"/>
</dbReference>
<protein>
    <submittedName>
        <fullName evidence="1">Uncharacterized protein</fullName>
    </submittedName>
</protein>
<proteinExistence type="predicted"/>
<dbReference type="AlphaFoldDB" id="A0AAN7PS56"/>
<gene>
    <name evidence="1" type="ORF">QYF61_018259</name>
</gene>
<evidence type="ECO:0000313" key="1">
    <source>
        <dbReference type="EMBL" id="KAK4827466.1"/>
    </source>
</evidence>
<comment type="caution">
    <text evidence="1">The sequence shown here is derived from an EMBL/GenBank/DDBJ whole genome shotgun (WGS) entry which is preliminary data.</text>
</comment>
<reference evidence="1 2" key="1">
    <citation type="journal article" date="2023" name="J. Hered.">
        <title>Chromosome-level genome of the wood stork (Mycteria americana) provides insight into avian chromosome evolution.</title>
        <authorList>
            <person name="Flamio R. Jr."/>
            <person name="Ramstad K.M."/>
        </authorList>
    </citation>
    <scope>NUCLEOTIDE SEQUENCE [LARGE SCALE GENOMIC DNA]</scope>
    <source>
        <strain evidence="1">JAX WOST 10</strain>
    </source>
</reference>
<dbReference type="PANTHER" id="PTHR33332">
    <property type="entry name" value="REVERSE TRANSCRIPTASE DOMAIN-CONTAINING PROTEIN"/>
    <property type="match status" value="1"/>
</dbReference>
<sequence>MDCLRSSSAGKDLWLFANSEGNMNPHWALAAKAANSILGYISRITGRAGPALGLFSLEKRQLWRHLIAVPSPRPHTYESTIKKTDKLFTVLHGRRTREKRHRGLDIRRNFSPVMAMCNKAKCKVLHLGQGNHEYHYRLGDELIESSPAEKDLGILVDEKQDMSWQCALAAQKVSCTLGCTKRSVASRPCREYCIQLWGPQYKNEMDLLERVQRRAMKMIRELAHLSYEERLRVYLD</sequence>
<name>A0AAN7PS56_MYCAM</name>
<dbReference type="Proteomes" id="UP001333110">
    <property type="component" value="Unassembled WGS sequence"/>
</dbReference>
<accession>A0AAN7PS56</accession>
<organism evidence="1 2">
    <name type="scientific">Mycteria americana</name>
    <name type="common">Wood stork</name>
    <dbReference type="NCBI Taxonomy" id="33587"/>
    <lineage>
        <taxon>Eukaryota</taxon>
        <taxon>Metazoa</taxon>
        <taxon>Chordata</taxon>
        <taxon>Craniata</taxon>
        <taxon>Vertebrata</taxon>
        <taxon>Euteleostomi</taxon>
        <taxon>Archelosauria</taxon>
        <taxon>Archosauria</taxon>
        <taxon>Dinosauria</taxon>
        <taxon>Saurischia</taxon>
        <taxon>Theropoda</taxon>
        <taxon>Coelurosauria</taxon>
        <taxon>Aves</taxon>
        <taxon>Neognathae</taxon>
        <taxon>Neoaves</taxon>
        <taxon>Aequornithes</taxon>
        <taxon>Ciconiiformes</taxon>
        <taxon>Ciconiidae</taxon>
        <taxon>Mycteria</taxon>
    </lineage>
</organism>